<sequence length="142" mass="15896">MGLSYRLRYFGLKDIGQAILVKRAVADLLLDCEIRFVPTVRYKNGVPISSRLRRFNRSELDELSCLFTALNRSREEIARGASSVKDLVASATSRIEFHKLPFLIIGAAMAHGLTVSDSIYVPDQDTLLNGAQDIWIDLPKQS</sequence>
<dbReference type="Pfam" id="PF02569">
    <property type="entry name" value="Pantoate_ligase"/>
    <property type="match status" value="1"/>
</dbReference>
<dbReference type="Proteomes" id="UP000664702">
    <property type="component" value="Chromosome"/>
</dbReference>
<dbReference type="PANTHER" id="PTHR21299:SF1">
    <property type="entry name" value="PANTOATE--BETA-ALANINE LIGASE"/>
    <property type="match status" value="1"/>
</dbReference>
<keyword evidence="1" id="KW-0547">Nucleotide-binding</keyword>
<dbReference type="AlphaFoldDB" id="A0A9X9XV39"/>
<gene>
    <name evidence="3" type="ORF">J4G43_044760</name>
</gene>
<evidence type="ECO:0000313" key="4">
    <source>
        <dbReference type="Proteomes" id="UP000664702"/>
    </source>
</evidence>
<dbReference type="GO" id="GO:0005829">
    <property type="term" value="C:cytosol"/>
    <property type="evidence" value="ECO:0007669"/>
    <property type="project" value="TreeGrafter"/>
</dbReference>
<dbReference type="EMBL" id="CP086136">
    <property type="protein sequence ID" value="UEM11533.1"/>
    <property type="molecule type" value="Genomic_DNA"/>
</dbReference>
<dbReference type="RefSeq" id="WP_225005494.1">
    <property type="nucleotide sequence ID" value="NZ_CP086136.1"/>
</dbReference>
<accession>A0A9X9XV39</accession>
<keyword evidence="3" id="KW-0436">Ligase</keyword>
<name>A0A9X9XV39_9BRAD</name>
<keyword evidence="2" id="KW-0067">ATP-binding</keyword>
<evidence type="ECO:0000256" key="1">
    <source>
        <dbReference type="ARBA" id="ARBA00022741"/>
    </source>
</evidence>
<dbReference type="InterPro" id="IPR014729">
    <property type="entry name" value="Rossmann-like_a/b/a_fold"/>
</dbReference>
<evidence type="ECO:0000256" key="2">
    <source>
        <dbReference type="ARBA" id="ARBA00022840"/>
    </source>
</evidence>
<dbReference type="GO" id="GO:0005524">
    <property type="term" value="F:ATP binding"/>
    <property type="evidence" value="ECO:0007669"/>
    <property type="project" value="UniProtKB-KW"/>
</dbReference>
<dbReference type="PANTHER" id="PTHR21299">
    <property type="entry name" value="CYTIDYLATE KINASE/PANTOATE-BETA-ALANINE LIGASE"/>
    <property type="match status" value="1"/>
</dbReference>
<protein>
    <submittedName>
        <fullName evidence="3">Pantoate--beta-alanine ligase</fullName>
    </submittedName>
</protein>
<dbReference type="SUPFAM" id="SSF52374">
    <property type="entry name" value="Nucleotidylyl transferase"/>
    <property type="match status" value="1"/>
</dbReference>
<dbReference type="KEGG" id="bban:J4G43_044760"/>
<dbReference type="InterPro" id="IPR003721">
    <property type="entry name" value="Pantoate_ligase"/>
</dbReference>
<reference evidence="3 4" key="1">
    <citation type="journal article" date="2022" name="Int. J. Syst. Evol. Microbiol.">
        <title>Strains of Bradyrhizobium barranii sp. nov. associated with legumes native to Canada are symbionts of soybeans and belong to different subspecies (subsp. barranii subsp. nov. and subsp. apii subsp. nov.) and symbiovars (sv. glycinearum and sv. septentrionale).</title>
        <authorList>
            <person name="Bromfield E.S.P."/>
            <person name="Cloutier S."/>
            <person name="Wasai-Hara S."/>
            <person name="Minamisawa K."/>
        </authorList>
    </citation>
    <scope>NUCLEOTIDE SEQUENCE [LARGE SCALE GENOMIC DNA]</scope>
    <source>
        <strain evidence="3 4">144S4</strain>
    </source>
</reference>
<proteinExistence type="predicted"/>
<dbReference type="GO" id="GO:0015940">
    <property type="term" value="P:pantothenate biosynthetic process"/>
    <property type="evidence" value="ECO:0007669"/>
    <property type="project" value="InterPro"/>
</dbReference>
<dbReference type="Gene3D" id="3.40.50.620">
    <property type="entry name" value="HUPs"/>
    <property type="match status" value="1"/>
</dbReference>
<organism evidence="3 4">
    <name type="scientific">Bradyrhizobium barranii subsp. barranii</name>
    <dbReference type="NCBI Taxonomy" id="2823807"/>
    <lineage>
        <taxon>Bacteria</taxon>
        <taxon>Pseudomonadati</taxon>
        <taxon>Pseudomonadota</taxon>
        <taxon>Alphaproteobacteria</taxon>
        <taxon>Hyphomicrobiales</taxon>
        <taxon>Nitrobacteraceae</taxon>
        <taxon>Bradyrhizobium</taxon>
        <taxon>Bradyrhizobium barranii</taxon>
    </lineage>
</organism>
<evidence type="ECO:0000313" key="3">
    <source>
        <dbReference type="EMBL" id="UEM11533.1"/>
    </source>
</evidence>
<dbReference type="GO" id="GO:0004592">
    <property type="term" value="F:pantoate-beta-alanine ligase activity"/>
    <property type="evidence" value="ECO:0007669"/>
    <property type="project" value="InterPro"/>
</dbReference>